<dbReference type="GO" id="GO:0032259">
    <property type="term" value="P:methylation"/>
    <property type="evidence" value="ECO:0007669"/>
    <property type="project" value="UniProtKB-KW"/>
</dbReference>
<evidence type="ECO:0000313" key="4">
    <source>
        <dbReference type="EMBL" id="KKM75307.1"/>
    </source>
</evidence>
<evidence type="ECO:0000259" key="3">
    <source>
        <dbReference type="Pfam" id="PF01555"/>
    </source>
</evidence>
<accession>A0A0F9N1F3</accession>
<dbReference type="EMBL" id="LAZR01008999">
    <property type="protein sequence ID" value="KKM75307.1"/>
    <property type="molecule type" value="Genomic_DNA"/>
</dbReference>
<dbReference type="GO" id="GO:0003677">
    <property type="term" value="F:DNA binding"/>
    <property type="evidence" value="ECO:0007669"/>
    <property type="project" value="InterPro"/>
</dbReference>
<organism evidence="4">
    <name type="scientific">marine sediment metagenome</name>
    <dbReference type="NCBI Taxonomy" id="412755"/>
    <lineage>
        <taxon>unclassified sequences</taxon>
        <taxon>metagenomes</taxon>
        <taxon>ecological metagenomes</taxon>
    </lineage>
</organism>
<dbReference type="PRINTS" id="PR00508">
    <property type="entry name" value="S21N4MTFRASE"/>
</dbReference>
<name>A0A0F9N1F3_9ZZZZ</name>
<evidence type="ECO:0000256" key="2">
    <source>
        <dbReference type="ARBA" id="ARBA00022679"/>
    </source>
</evidence>
<sequence length="241" mass="27491">MPKITKPKNVYSNTRLITQPPINIDGLLMNTKQTMDGLILLTKIPSNAIPLVFFDPQYRHILDKQAYGNEGARQKQRALLPQMTEATICRFLNEIERVLIPSGHLMLWIDKYMLCTSTDSLLSHSNLHLVDMITWNKRRMGMGYRTRRYSEFLLVLQKSPKRAKGVWKIHNIPDVWDEKVDSVNHTHTKPIQLQAQLILAVTNEGDIVVDPAAGSYSVMTATINTKRNFIGCDISGDFNND</sequence>
<dbReference type="SUPFAM" id="SSF53335">
    <property type="entry name" value="S-adenosyl-L-methionine-dependent methyltransferases"/>
    <property type="match status" value="1"/>
</dbReference>
<dbReference type="InterPro" id="IPR002941">
    <property type="entry name" value="DNA_methylase_N4/N6"/>
</dbReference>
<reference evidence="4" key="1">
    <citation type="journal article" date="2015" name="Nature">
        <title>Complex archaea that bridge the gap between prokaryotes and eukaryotes.</title>
        <authorList>
            <person name="Spang A."/>
            <person name="Saw J.H."/>
            <person name="Jorgensen S.L."/>
            <person name="Zaremba-Niedzwiedzka K."/>
            <person name="Martijn J."/>
            <person name="Lind A.E."/>
            <person name="van Eijk R."/>
            <person name="Schleper C."/>
            <person name="Guy L."/>
            <person name="Ettema T.J."/>
        </authorList>
    </citation>
    <scope>NUCLEOTIDE SEQUENCE</scope>
</reference>
<dbReference type="InterPro" id="IPR029063">
    <property type="entry name" value="SAM-dependent_MTases_sf"/>
</dbReference>
<dbReference type="Gene3D" id="3.40.50.150">
    <property type="entry name" value="Vaccinia Virus protein VP39"/>
    <property type="match status" value="1"/>
</dbReference>
<dbReference type="AlphaFoldDB" id="A0A0F9N1F3"/>
<dbReference type="InterPro" id="IPR001091">
    <property type="entry name" value="RM_Methyltransferase"/>
</dbReference>
<comment type="caution">
    <text evidence="4">The sequence shown here is derived from an EMBL/GenBank/DDBJ whole genome shotgun (WGS) entry which is preliminary data.</text>
</comment>
<proteinExistence type="predicted"/>
<keyword evidence="1" id="KW-0489">Methyltransferase</keyword>
<gene>
    <name evidence="4" type="ORF">LCGC14_1391620</name>
</gene>
<feature type="domain" description="DNA methylase N-4/N-6" evidence="3">
    <location>
        <begin position="81"/>
        <end position="235"/>
    </location>
</feature>
<protein>
    <recommendedName>
        <fullName evidence="3">DNA methylase N-4/N-6 domain-containing protein</fullName>
    </recommendedName>
</protein>
<keyword evidence="2" id="KW-0808">Transferase</keyword>
<dbReference type="Pfam" id="PF01555">
    <property type="entry name" value="N6_N4_Mtase"/>
    <property type="match status" value="1"/>
</dbReference>
<evidence type="ECO:0000256" key="1">
    <source>
        <dbReference type="ARBA" id="ARBA00022603"/>
    </source>
</evidence>
<dbReference type="GO" id="GO:0008170">
    <property type="term" value="F:N-methyltransferase activity"/>
    <property type="evidence" value="ECO:0007669"/>
    <property type="project" value="InterPro"/>
</dbReference>